<evidence type="ECO:0000313" key="3">
    <source>
        <dbReference type="Proteomes" id="UP000824782"/>
    </source>
</evidence>
<dbReference type="PANTHER" id="PTHR13593">
    <property type="match status" value="1"/>
</dbReference>
<dbReference type="InterPro" id="IPR017946">
    <property type="entry name" value="PLC-like_Pdiesterase_TIM-brl"/>
</dbReference>
<keyword evidence="3" id="KW-1185">Reference proteome</keyword>
<dbReference type="PANTHER" id="PTHR13593:SF24">
    <property type="entry name" value="PI-PLC X DOMAIN-CONTAINING PROTEIN 1"/>
    <property type="match status" value="1"/>
</dbReference>
<dbReference type="AlphaFoldDB" id="A0AAV7CRC8"/>
<dbReference type="InterPro" id="IPR000909">
    <property type="entry name" value="PLipase_C_PInositol-sp_X_dom"/>
</dbReference>
<proteinExistence type="predicted"/>
<dbReference type="GO" id="GO:0006629">
    <property type="term" value="P:lipid metabolic process"/>
    <property type="evidence" value="ECO:0007669"/>
    <property type="project" value="InterPro"/>
</dbReference>
<name>A0AAV7CRC8_ENGPU</name>
<dbReference type="PROSITE" id="PS50007">
    <property type="entry name" value="PIPLC_X_DOMAIN"/>
    <property type="match status" value="1"/>
</dbReference>
<dbReference type="Pfam" id="PF26146">
    <property type="entry name" value="PI-PLC_X"/>
    <property type="match status" value="1"/>
</dbReference>
<dbReference type="GO" id="GO:0008081">
    <property type="term" value="F:phosphoric diester hydrolase activity"/>
    <property type="evidence" value="ECO:0007669"/>
    <property type="project" value="InterPro"/>
</dbReference>
<evidence type="ECO:0000259" key="1">
    <source>
        <dbReference type="SMART" id="SM00148"/>
    </source>
</evidence>
<dbReference type="CDD" id="cd08616">
    <property type="entry name" value="PI-PLCXD1c"/>
    <property type="match status" value="1"/>
</dbReference>
<dbReference type="InterPro" id="IPR051057">
    <property type="entry name" value="PI-PLC_domain"/>
</dbReference>
<dbReference type="Gene3D" id="3.20.20.190">
    <property type="entry name" value="Phosphatidylinositol (PI) phosphodiesterase"/>
    <property type="match status" value="1"/>
</dbReference>
<comment type="caution">
    <text evidence="2">The sequence shown here is derived from an EMBL/GenBank/DDBJ whole genome shotgun (WGS) entry which is preliminary data.</text>
</comment>
<accession>A0AAV7CRC8</accession>
<evidence type="ECO:0000313" key="2">
    <source>
        <dbReference type="EMBL" id="KAG8586688.1"/>
    </source>
</evidence>
<dbReference type="SMART" id="SM00148">
    <property type="entry name" value="PLCXc"/>
    <property type="match status" value="1"/>
</dbReference>
<dbReference type="InterPro" id="IPR042158">
    <property type="entry name" value="PLCXD1/2/3"/>
</dbReference>
<protein>
    <recommendedName>
        <fullName evidence="1">Phosphatidylinositol-specific phospholipase C X domain-containing protein</fullName>
    </recommendedName>
</protein>
<dbReference type="SUPFAM" id="SSF51695">
    <property type="entry name" value="PLC-like phosphodiesterases"/>
    <property type="match status" value="1"/>
</dbReference>
<dbReference type="EMBL" id="WNYA01000002">
    <property type="protein sequence ID" value="KAG8586688.1"/>
    <property type="molecule type" value="Genomic_DNA"/>
</dbReference>
<organism evidence="2 3">
    <name type="scientific">Engystomops pustulosus</name>
    <name type="common">Tungara frog</name>
    <name type="synonym">Physalaemus pustulosus</name>
    <dbReference type="NCBI Taxonomy" id="76066"/>
    <lineage>
        <taxon>Eukaryota</taxon>
        <taxon>Metazoa</taxon>
        <taxon>Chordata</taxon>
        <taxon>Craniata</taxon>
        <taxon>Vertebrata</taxon>
        <taxon>Euteleostomi</taxon>
        <taxon>Amphibia</taxon>
        <taxon>Batrachia</taxon>
        <taxon>Anura</taxon>
        <taxon>Neobatrachia</taxon>
        <taxon>Hyloidea</taxon>
        <taxon>Leptodactylidae</taxon>
        <taxon>Leiuperinae</taxon>
        <taxon>Engystomops</taxon>
    </lineage>
</organism>
<feature type="domain" description="Phosphatidylinositol-specific phospholipase C X" evidence="1">
    <location>
        <begin position="25"/>
        <end position="188"/>
    </location>
</feature>
<sequence length="330" mass="38329">MAELFQKGENQMSGNHQWMSHLCEELWDIPLYNLSIPGSHDTMTYCLDKLSPVDPSSSKLLLFFEKYVPSITRAFILKWCITQTLSVIEQLDAGIRYLDLRIAHRPDVFSNLYFVHGLYTTQTVEETLRDINDWLQQNPQEVLILGCDNLQSLSSEHHMHLINCIHGIFGSKLCPKHEEPTLRNMWNRNYQAIVCYDNDLSWSYDYLWPSIPYWWANTTKTRSLIHFLEMKKHIGRPDGFFVAGLNLTENTPYILKHPFGSMKKMTLPKLPFLCKWVQRQHPGKSRDATNIIAEDLIGTNDFVSAVIKLNMKLLDRTDGDLNNGLHTNRT</sequence>
<gene>
    <name evidence="2" type="ORF">GDO81_005452</name>
</gene>
<dbReference type="Proteomes" id="UP000824782">
    <property type="component" value="Unassembled WGS sequence"/>
</dbReference>
<reference evidence="2" key="1">
    <citation type="thesis" date="2020" institute="ProQuest LLC" country="789 East Eisenhower Parkway, Ann Arbor, MI, USA">
        <title>Comparative Genomics and Chromosome Evolution.</title>
        <authorList>
            <person name="Mudd A.B."/>
        </authorList>
    </citation>
    <scope>NUCLEOTIDE SEQUENCE</scope>
    <source>
        <strain evidence="2">237g6f4</strain>
        <tissue evidence="2">Blood</tissue>
    </source>
</reference>
<dbReference type="EMBL" id="WNYA01000002">
    <property type="protein sequence ID" value="KAG8586687.1"/>
    <property type="molecule type" value="Genomic_DNA"/>
</dbReference>